<dbReference type="HOGENOM" id="CLU_061762_0_0_3"/>
<dbReference type="InterPro" id="IPR000719">
    <property type="entry name" value="Prot_kinase_dom"/>
</dbReference>
<dbReference type="GO" id="GO:0005737">
    <property type="term" value="C:cytoplasm"/>
    <property type="evidence" value="ECO:0007669"/>
    <property type="project" value="TreeGrafter"/>
</dbReference>
<name>E0U755_GLOV7</name>
<evidence type="ECO:0000259" key="1">
    <source>
        <dbReference type="PROSITE" id="PS50011"/>
    </source>
</evidence>
<dbReference type="PROSITE" id="PS00108">
    <property type="entry name" value="PROTEIN_KINASE_ST"/>
    <property type="match status" value="1"/>
</dbReference>
<organism evidence="2 3">
    <name type="scientific">Gloeothece verrucosa (strain PCC 7822)</name>
    <name type="common">Cyanothece sp. (strain PCC 7822)</name>
    <dbReference type="NCBI Taxonomy" id="497965"/>
    <lineage>
        <taxon>Bacteria</taxon>
        <taxon>Bacillati</taxon>
        <taxon>Cyanobacteriota</taxon>
        <taxon>Cyanophyceae</taxon>
        <taxon>Oscillatoriophycideae</taxon>
        <taxon>Chroococcales</taxon>
        <taxon>Aphanothecaceae</taxon>
        <taxon>Gloeothece</taxon>
        <taxon>Gloeothece verrucosa</taxon>
    </lineage>
</organism>
<dbReference type="PANTHER" id="PTHR44167">
    <property type="entry name" value="OVARIAN-SPECIFIC SERINE/THREONINE-PROTEIN KINASE LOK-RELATED"/>
    <property type="match status" value="1"/>
</dbReference>
<dbReference type="AlphaFoldDB" id="E0U755"/>
<gene>
    <name evidence="2" type="ordered locus">Cyan7822_5332</name>
</gene>
<evidence type="ECO:0000313" key="2">
    <source>
        <dbReference type="EMBL" id="ADN17211.1"/>
    </source>
</evidence>
<dbReference type="EMBL" id="CP002198">
    <property type="protein sequence ID" value="ADN17211.1"/>
    <property type="molecule type" value="Genomic_DNA"/>
</dbReference>
<keyword evidence="2" id="KW-0418">Kinase</keyword>
<sequence length="364" mass="40884">MTYTIGDLIGQYTVTRDFDSANGGQCEWGFAEYNGEEFFIKRFLSPVYPGDLSPGSEKGKEKRKAECQEFERKQLAIINALSACGDGGLVVRTIDCFLYGNDYGSHYFKVSQKVDTSSLSEQVHTLEAKKRLFVMLTAAGALKILHSNGIIHLDLKPDNILIQEYESKLIAKIIDFDSSILDGESVAYDFLVGDPVYYSPEFARHIATKGETPAPNKKSDIFSLGLIFCKYWTGMLPTFSPRYTYPYEAVLNRDNLLIASYDATGKSKTETPKTSRLKISRNLQPKLVTKISTNPIEAAVFQLIEQMIILDTDKRLSIKEVHDNLKHLYHHGTLLYTETKSDTSRSDVSKNPSKIIISKNLLKG</sequence>
<protein>
    <submittedName>
        <fullName evidence="2">Serine/threonine protein kinase</fullName>
    </submittedName>
</protein>
<dbReference type="InterPro" id="IPR008271">
    <property type="entry name" value="Ser/Thr_kinase_AS"/>
</dbReference>
<feature type="domain" description="Protein kinase" evidence="1">
    <location>
        <begin position="3"/>
        <end position="330"/>
    </location>
</feature>
<dbReference type="Proteomes" id="UP000008206">
    <property type="component" value="Chromosome"/>
</dbReference>
<keyword evidence="3" id="KW-1185">Reference proteome</keyword>
<dbReference type="PROSITE" id="PS50011">
    <property type="entry name" value="PROTEIN_KINASE_DOM"/>
    <property type="match status" value="1"/>
</dbReference>
<evidence type="ECO:0000313" key="3">
    <source>
        <dbReference type="Proteomes" id="UP000008206"/>
    </source>
</evidence>
<dbReference type="STRING" id="497965.Cyan7822_5332"/>
<dbReference type="KEGG" id="cyj:Cyan7822_5332"/>
<dbReference type="Pfam" id="PF00069">
    <property type="entry name" value="Pkinase"/>
    <property type="match status" value="1"/>
</dbReference>
<dbReference type="InterPro" id="IPR011009">
    <property type="entry name" value="Kinase-like_dom_sf"/>
</dbReference>
<dbReference type="OrthoDB" id="9788659at2"/>
<keyword evidence="2" id="KW-0723">Serine/threonine-protein kinase</keyword>
<dbReference type="eggNOG" id="COG0515">
    <property type="taxonomic scope" value="Bacteria"/>
</dbReference>
<reference evidence="3" key="1">
    <citation type="journal article" date="2011" name="MBio">
        <title>Novel metabolic attributes of the genus Cyanothece, comprising a group of unicellular nitrogen-fixing Cyanobacteria.</title>
        <authorList>
            <person name="Bandyopadhyay A."/>
            <person name="Elvitigala T."/>
            <person name="Welsh E."/>
            <person name="Stockel J."/>
            <person name="Liberton M."/>
            <person name="Min H."/>
            <person name="Sherman L.A."/>
            <person name="Pakrasi H.B."/>
        </authorList>
    </citation>
    <scope>NUCLEOTIDE SEQUENCE [LARGE SCALE GENOMIC DNA]</scope>
    <source>
        <strain evidence="3">PCC 7822</strain>
    </source>
</reference>
<dbReference type="PANTHER" id="PTHR44167:SF24">
    <property type="entry name" value="SERINE_THREONINE-PROTEIN KINASE CHK2"/>
    <property type="match status" value="1"/>
</dbReference>
<keyword evidence="2" id="KW-0808">Transferase</keyword>
<proteinExistence type="predicted"/>
<dbReference type="GO" id="GO:0004674">
    <property type="term" value="F:protein serine/threonine kinase activity"/>
    <property type="evidence" value="ECO:0007669"/>
    <property type="project" value="UniProtKB-KW"/>
</dbReference>
<dbReference type="SMART" id="SM00220">
    <property type="entry name" value="S_TKc"/>
    <property type="match status" value="1"/>
</dbReference>
<dbReference type="GO" id="GO:0005524">
    <property type="term" value="F:ATP binding"/>
    <property type="evidence" value="ECO:0007669"/>
    <property type="project" value="InterPro"/>
</dbReference>
<dbReference type="Gene3D" id="1.10.510.10">
    <property type="entry name" value="Transferase(Phosphotransferase) domain 1"/>
    <property type="match status" value="1"/>
</dbReference>
<accession>E0U755</accession>
<dbReference type="SUPFAM" id="SSF56112">
    <property type="entry name" value="Protein kinase-like (PK-like)"/>
    <property type="match status" value="1"/>
</dbReference>
<dbReference type="RefSeq" id="WP_013325249.1">
    <property type="nucleotide sequence ID" value="NC_014501.1"/>
</dbReference>